<dbReference type="SUPFAM" id="SSF52172">
    <property type="entry name" value="CheY-like"/>
    <property type="match status" value="1"/>
</dbReference>
<dbReference type="RefSeq" id="WP_077751781.1">
    <property type="nucleotide sequence ID" value="NZ_CP014782.1"/>
</dbReference>
<evidence type="ECO:0000256" key="4">
    <source>
        <dbReference type="PROSITE-ProRule" id="PRU00169"/>
    </source>
</evidence>
<dbReference type="Proteomes" id="UP000189545">
    <property type="component" value="Chromosome"/>
</dbReference>
<feature type="domain" description="Histidine kinase" evidence="6">
    <location>
        <begin position="194"/>
        <end position="425"/>
    </location>
</feature>
<evidence type="ECO:0000256" key="1">
    <source>
        <dbReference type="ARBA" id="ARBA00000085"/>
    </source>
</evidence>
<evidence type="ECO:0000259" key="6">
    <source>
        <dbReference type="PROSITE" id="PS50109"/>
    </source>
</evidence>
<dbReference type="CDD" id="cd00075">
    <property type="entry name" value="HATPase"/>
    <property type="match status" value="1"/>
</dbReference>
<evidence type="ECO:0000313" key="9">
    <source>
        <dbReference type="Proteomes" id="UP000189545"/>
    </source>
</evidence>
<evidence type="ECO:0000313" key="8">
    <source>
        <dbReference type="EMBL" id="AQS36470.1"/>
    </source>
</evidence>
<dbReference type="SMART" id="SM00388">
    <property type="entry name" value="HisKA"/>
    <property type="match status" value="1"/>
</dbReference>
<dbReference type="EMBL" id="CP014782">
    <property type="protein sequence ID" value="AQS36470.1"/>
    <property type="molecule type" value="Genomic_DNA"/>
</dbReference>
<dbReference type="SMART" id="SM00448">
    <property type="entry name" value="REC"/>
    <property type="match status" value="1"/>
</dbReference>
<dbReference type="Pfam" id="PF00072">
    <property type="entry name" value="Response_reg"/>
    <property type="match status" value="1"/>
</dbReference>
<proteinExistence type="predicted"/>
<dbReference type="PROSITE" id="PS50109">
    <property type="entry name" value="HIS_KIN"/>
    <property type="match status" value="1"/>
</dbReference>
<feature type="modified residue" description="4-aspartylphosphate" evidence="4">
    <location>
        <position position="56"/>
    </location>
</feature>
<dbReference type="InterPro" id="IPR004358">
    <property type="entry name" value="Sig_transdc_His_kin-like_C"/>
</dbReference>
<dbReference type="InterPro" id="IPR005467">
    <property type="entry name" value="His_kinase_dom"/>
</dbReference>
<evidence type="ECO:0000256" key="2">
    <source>
        <dbReference type="ARBA" id="ARBA00012438"/>
    </source>
</evidence>
<dbReference type="Gene3D" id="3.30.565.10">
    <property type="entry name" value="Histidine kinase-like ATPase, C-terminal domain"/>
    <property type="match status" value="1"/>
</dbReference>
<dbReference type="InterPro" id="IPR001789">
    <property type="entry name" value="Sig_transdc_resp-reg_receiver"/>
</dbReference>
<dbReference type="PANTHER" id="PTHR43547:SF2">
    <property type="entry name" value="HYBRID SIGNAL TRANSDUCTION HISTIDINE KINASE C"/>
    <property type="match status" value="1"/>
</dbReference>
<dbReference type="PANTHER" id="PTHR43547">
    <property type="entry name" value="TWO-COMPONENT HISTIDINE KINASE"/>
    <property type="match status" value="1"/>
</dbReference>
<dbReference type="SMART" id="SM00387">
    <property type="entry name" value="HATPase_c"/>
    <property type="match status" value="1"/>
</dbReference>
<keyword evidence="8" id="KW-0418">Kinase</keyword>
<evidence type="ECO:0000259" key="7">
    <source>
        <dbReference type="PROSITE" id="PS50110"/>
    </source>
</evidence>
<dbReference type="Gene3D" id="1.10.287.130">
    <property type="match status" value="1"/>
</dbReference>
<dbReference type="KEGG" id="spsw:Sps_01302"/>
<dbReference type="InterPro" id="IPR003594">
    <property type="entry name" value="HATPase_dom"/>
</dbReference>
<organism evidence="8 9">
    <name type="scientific">Shewanella psychrophila</name>
    <dbReference type="NCBI Taxonomy" id="225848"/>
    <lineage>
        <taxon>Bacteria</taxon>
        <taxon>Pseudomonadati</taxon>
        <taxon>Pseudomonadota</taxon>
        <taxon>Gammaproteobacteria</taxon>
        <taxon>Alteromonadales</taxon>
        <taxon>Shewanellaceae</taxon>
        <taxon>Shewanella</taxon>
    </lineage>
</organism>
<keyword evidence="9" id="KW-1185">Reference proteome</keyword>
<accession>A0A1S6HLS6</accession>
<dbReference type="EC" id="2.7.13.3" evidence="2"/>
<comment type="catalytic activity">
    <reaction evidence="1">
        <text>ATP + protein L-histidine = ADP + protein N-phospho-L-histidine.</text>
        <dbReference type="EC" id="2.7.13.3"/>
    </reaction>
</comment>
<dbReference type="PRINTS" id="PR00344">
    <property type="entry name" value="BCTRLSENSOR"/>
</dbReference>
<feature type="domain" description="Response regulatory" evidence="7">
    <location>
        <begin position="7"/>
        <end position="124"/>
    </location>
</feature>
<sequence length="432" mass="48500">MNDPRPQILIVDDEPNNLRVYERILAPLNLEFMKAMSGHQALAVAHKHDFFLILMDVQMPGMDGFEAASLILEHPKTCHIPVIFITAFARDEAFEFKGYISGAVDYLVKPINDEILKSKVGVFLELYKERLRLDNAYETKKKAEEELRVHKENLEVLVKDRTKELQESMEHLISAQDKLIKAEKMASLGRLVSGVAHELNTPIGICVTAASFMQGETGKLNQEFIDGRLEQEDVSSFLDSATQSSEMILSNLNRASKLIKDFKLVAVDVSSEELTTFNLMSHVDDGITEILPELDLTHHQVSIEGDKELRVTTYAETLKLVLKNLLLNSITHAFEHDTDGQIFIHIGRTEDRVVVNFKDDGKGMSAETVSMVFEPFYTTRRGSGGSGLGLYIVFNLITQVLKGDVHCTSKLGVGTEFKITFPIERDSDLFGH</sequence>
<dbReference type="AlphaFoldDB" id="A0A1S6HLS6"/>
<evidence type="ECO:0000256" key="3">
    <source>
        <dbReference type="ARBA" id="ARBA00022553"/>
    </source>
</evidence>
<gene>
    <name evidence="8" type="ORF">Sps_01302</name>
</gene>
<dbReference type="CDD" id="cd00082">
    <property type="entry name" value="HisKA"/>
    <property type="match status" value="1"/>
</dbReference>
<keyword evidence="5" id="KW-0175">Coiled coil</keyword>
<dbReference type="Pfam" id="PF02518">
    <property type="entry name" value="HATPase_c"/>
    <property type="match status" value="1"/>
</dbReference>
<dbReference type="OrthoDB" id="8874570at2"/>
<dbReference type="SUPFAM" id="SSF55874">
    <property type="entry name" value="ATPase domain of HSP90 chaperone/DNA topoisomerase II/histidine kinase"/>
    <property type="match status" value="1"/>
</dbReference>
<dbReference type="InterPro" id="IPR036890">
    <property type="entry name" value="HATPase_C_sf"/>
</dbReference>
<evidence type="ECO:0000256" key="5">
    <source>
        <dbReference type="SAM" id="Coils"/>
    </source>
</evidence>
<protein>
    <recommendedName>
        <fullName evidence="2">histidine kinase</fullName>
        <ecNumber evidence="2">2.7.13.3</ecNumber>
    </recommendedName>
</protein>
<dbReference type="InterPro" id="IPR011006">
    <property type="entry name" value="CheY-like_superfamily"/>
</dbReference>
<dbReference type="InterPro" id="IPR003661">
    <property type="entry name" value="HisK_dim/P_dom"/>
</dbReference>
<dbReference type="PROSITE" id="PS50110">
    <property type="entry name" value="RESPONSE_REGULATORY"/>
    <property type="match status" value="1"/>
</dbReference>
<dbReference type="SUPFAM" id="SSF47384">
    <property type="entry name" value="Homodimeric domain of signal transducing histidine kinase"/>
    <property type="match status" value="1"/>
</dbReference>
<keyword evidence="8" id="KW-0808">Transferase</keyword>
<feature type="coiled-coil region" evidence="5">
    <location>
        <begin position="126"/>
        <end position="160"/>
    </location>
</feature>
<dbReference type="STRING" id="225848.Sps_01302"/>
<dbReference type="Gene3D" id="3.40.50.2300">
    <property type="match status" value="1"/>
</dbReference>
<dbReference type="InterPro" id="IPR036097">
    <property type="entry name" value="HisK_dim/P_sf"/>
</dbReference>
<dbReference type="GO" id="GO:0000155">
    <property type="term" value="F:phosphorelay sensor kinase activity"/>
    <property type="evidence" value="ECO:0007669"/>
    <property type="project" value="InterPro"/>
</dbReference>
<reference evidence="8 9" key="1">
    <citation type="submission" date="2016-03" db="EMBL/GenBank/DDBJ databases">
        <title>Complete genome sequence of Shewanella psychrophila WP2, a deep sea bacterium isolated from west Pacific sediment.</title>
        <authorList>
            <person name="Xu G."/>
            <person name="Jian H."/>
        </authorList>
    </citation>
    <scope>NUCLEOTIDE SEQUENCE [LARGE SCALE GENOMIC DNA]</scope>
    <source>
        <strain evidence="8 9">WP2</strain>
    </source>
</reference>
<keyword evidence="3 4" id="KW-0597">Phosphoprotein</keyword>
<name>A0A1S6HLS6_9GAMM</name>